<dbReference type="EMBL" id="MU006422">
    <property type="protein sequence ID" value="KAF2844089.1"/>
    <property type="molecule type" value="Genomic_DNA"/>
</dbReference>
<accession>A0A6A7APK1</accession>
<dbReference type="OrthoDB" id="3863059at2759"/>
<dbReference type="Proteomes" id="UP000799423">
    <property type="component" value="Unassembled WGS sequence"/>
</dbReference>
<feature type="coiled-coil region" evidence="1">
    <location>
        <begin position="138"/>
        <end position="165"/>
    </location>
</feature>
<protein>
    <recommendedName>
        <fullName evidence="2">F-box domain-containing protein</fullName>
    </recommendedName>
</protein>
<organism evidence="3 4">
    <name type="scientific">Plenodomus tracheiphilus IPT5</name>
    <dbReference type="NCBI Taxonomy" id="1408161"/>
    <lineage>
        <taxon>Eukaryota</taxon>
        <taxon>Fungi</taxon>
        <taxon>Dikarya</taxon>
        <taxon>Ascomycota</taxon>
        <taxon>Pezizomycotina</taxon>
        <taxon>Dothideomycetes</taxon>
        <taxon>Pleosporomycetidae</taxon>
        <taxon>Pleosporales</taxon>
        <taxon>Pleosporineae</taxon>
        <taxon>Leptosphaeriaceae</taxon>
        <taxon>Plenodomus</taxon>
    </lineage>
</organism>
<reference evidence="3" key="1">
    <citation type="submission" date="2020-01" db="EMBL/GenBank/DDBJ databases">
        <authorList>
            <consortium name="DOE Joint Genome Institute"/>
            <person name="Haridas S."/>
            <person name="Albert R."/>
            <person name="Binder M."/>
            <person name="Bloem J."/>
            <person name="Labutti K."/>
            <person name="Salamov A."/>
            <person name="Andreopoulos B."/>
            <person name="Baker S.E."/>
            <person name="Barry K."/>
            <person name="Bills G."/>
            <person name="Bluhm B.H."/>
            <person name="Cannon C."/>
            <person name="Castanera R."/>
            <person name="Culley D.E."/>
            <person name="Daum C."/>
            <person name="Ezra D."/>
            <person name="Gonzalez J.B."/>
            <person name="Henrissat B."/>
            <person name="Kuo A."/>
            <person name="Liang C."/>
            <person name="Lipzen A."/>
            <person name="Lutzoni F."/>
            <person name="Magnuson J."/>
            <person name="Mondo S."/>
            <person name="Nolan M."/>
            <person name="Ohm R."/>
            <person name="Pangilinan J."/>
            <person name="Park H.-J."/>
            <person name="Ramirez L."/>
            <person name="Alfaro M."/>
            <person name="Sun H."/>
            <person name="Tritt A."/>
            <person name="Yoshinaga Y."/>
            <person name="Zwiers L.-H."/>
            <person name="Turgeon B.G."/>
            <person name="Goodwin S.B."/>
            <person name="Spatafora J.W."/>
            <person name="Crous P.W."/>
            <person name="Grigoriev I.V."/>
        </authorList>
    </citation>
    <scope>NUCLEOTIDE SEQUENCE</scope>
    <source>
        <strain evidence="3">IPT5</strain>
    </source>
</reference>
<dbReference type="InterPro" id="IPR036047">
    <property type="entry name" value="F-box-like_dom_sf"/>
</dbReference>
<sequence length="549" mass="63095">MDISLASPLRLPDELLLLILGYVDAAEWKQVRQTCRSLNILAASLLFERVYFELCTRGCDSLYNISLDPILSSFVKTLVLRRVHGYRKFPDFDTWAMSTHQPGDPDLDFNTARETTYYNNKKIRDQLMPYSEWTAMSREQKEALYDSYNLDREQQQKEVRDITNKLRFRVLHSPRTTLIHPHRAYDSTAEDNAVEQFCEALGTLPKLKALEHEPGFLHDDTWGLQWRDLYFHPYSIIDSTDYEEDEDVEALQLSVVLQSLAWVREGDCRLQEMSIYVGGPAFATPERLQHLWDGDGHELTRTCRLVHRNSAAADVEAYSDFATPKQSKLFWAQLHLMKHALTRLTYLDYRVSDEDELVGSLDTAAQLVFNFLTATSELQNLRLAFGRLADGILQEVYAADAKACSRASIKLLDHLTHHSPWRKLRDVELEIATDRATLVEFLFAHKSTLHSLTLTRTSLVRLGNPRNTWELTLTEIGQGLRLKSLTLSKLCDIPQDWGPGVEKRVLFDVEDDIWKGKTNMYEAYHSAVVGRVIRGENVDSLNPPRSEAE</sequence>
<name>A0A6A7APK1_9PLEO</name>
<dbReference type="PROSITE" id="PS50181">
    <property type="entry name" value="FBOX"/>
    <property type="match status" value="1"/>
</dbReference>
<dbReference type="AlphaFoldDB" id="A0A6A7APK1"/>
<keyword evidence="4" id="KW-1185">Reference proteome</keyword>
<keyword evidence="1" id="KW-0175">Coiled coil</keyword>
<evidence type="ECO:0000313" key="4">
    <source>
        <dbReference type="Proteomes" id="UP000799423"/>
    </source>
</evidence>
<proteinExistence type="predicted"/>
<dbReference type="InterPro" id="IPR001810">
    <property type="entry name" value="F-box_dom"/>
</dbReference>
<dbReference type="Pfam" id="PF12937">
    <property type="entry name" value="F-box-like"/>
    <property type="match status" value="1"/>
</dbReference>
<gene>
    <name evidence="3" type="ORF">T440DRAFT_52852</name>
</gene>
<evidence type="ECO:0000256" key="1">
    <source>
        <dbReference type="SAM" id="Coils"/>
    </source>
</evidence>
<dbReference type="SUPFAM" id="SSF81383">
    <property type="entry name" value="F-box domain"/>
    <property type="match status" value="1"/>
</dbReference>
<evidence type="ECO:0000259" key="2">
    <source>
        <dbReference type="PROSITE" id="PS50181"/>
    </source>
</evidence>
<evidence type="ECO:0000313" key="3">
    <source>
        <dbReference type="EMBL" id="KAF2844089.1"/>
    </source>
</evidence>
<feature type="domain" description="F-box" evidence="2">
    <location>
        <begin position="5"/>
        <end position="50"/>
    </location>
</feature>